<sequence>MVEDSVHFLSKETMVQAVARSATKDFIVNKVQRMLYEAVSSFNGNLENEETLSRLIKAEFAVLRDAFNLPPELDDCVRKVAAKLLNLYCTGRLGHYTLDLAPSYKRDNLS</sequence>
<reference evidence="1 2" key="1">
    <citation type="journal article" date="2017" name="Genome Biol.">
        <title>New reference genome sequences of hot pepper reveal the massive evolution of plant disease-resistance genes by retroduplication.</title>
        <authorList>
            <person name="Kim S."/>
            <person name="Park J."/>
            <person name="Yeom S.I."/>
            <person name="Kim Y.M."/>
            <person name="Seo E."/>
            <person name="Kim K.T."/>
            <person name="Kim M.S."/>
            <person name="Lee J.M."/>
            <person name="Cheong K."/>
            <person name="Shin H.S."/>
            <person name="Kim S.B."/>
            <person name="Han K."/>
            <person name="Lee J."/>
            <person name="Park M."/>
            <person name="Lee H.A."/>
            <person name="Lee H.Y."/>
            <person name="Lee Y."/>
            <person name="Oh S."/>
            <person name="Lee J.H."/>
            <person name="Choi E."/>
            <person name="Choi E."/>
            <person name="Lee S.E."/>
            <person name="Jeon J."/>
            <person name="Kim H."/>
            <person name="Choi G."/>
            <person name="Song H."/>
            <person name="Lee J."/>
            <person name="Lee S.C."/>
            <person name="Kwon J.K."/>
            <person name="Lee H.Y."/>
            <person name="Koo N."/>
            <person name="Hong Y."/>
            <person name="Kim R.W."/>
            <person name="Kang W.H."/>
            <person name="Huh J.H."/>
            <person name="Kang B.C."/>
            <person name="Yang T.J."/>
            <person name="Lee Y.H."/>
            <person name="Bennetzen J.L."/>
            <person name="Choi D."/>
        </authorList>
    </citation>
    <scope>NUCLEOTIDE SEQUENCE [LARGE SCALE GENOMIC DNA]</scope>
    <source>
        <strain evidence="2">cv. PBC81</strain>
    </source>
</reference>
<dbReference type="EMBL" id="MLFT02000012">
    <property type="protein sequence ID" value="PHT32896.1"/>
    <property type="molecule type" value="Genomic_DNA"/>
</dbReference>
<accession>A0A2G2VIU1</accession>
<keyword evidence="2" id="KW-1185">Reference proteome</keyword>
<gene>
    <name evidence="1" type="ORF">CQW23_29233</name>
</gene>
<evidence type="ECO:0000313" key="1">
    <source>
        <dbReference type="EMBL" id="PHT32896.1"/>
    </source>
</evidence>
<evidence type="ECO:0000313" key="2">
    <source>
        <dbReference type="Proteomes" id="UP000224567"/>
    </source>
</evidence>
<dbReference type="STRING" id="33114.A0A2G2VIU1"/>
<dbReference type="AlphaFoldDB" id="A0A2G2VIU1"/>
<dbReference type="OrthoDB" id="1300751at2759"/>
<organism evidence="1 2">
    <name type="scientific">Capsicum baccatum</name>
    <name type="common">Peruvian pepper</name>
    <dbReference type="NCBI Taxonomy" id="33114"/>
    <lineage>
        <taxon>Eukaryota</taxon>
        <taxon>Viridiplantae</taxon>
        <taxon>Streptophyta</taxon>
        <taxon>Embryophyta</taxon>
        <taxon>Tracheophyta</taxon>
        <taxon>Spermatophyta</taxon>
        <taxon>Magnoliopsida</taxon>
        <taxon>eudicotyledons</taxon>
        <taxon>Gunneridae</taxon>
        <taxon>Pentapetalae</taxon>
        <taxon>asterids</taxon>
        <taxon>lamiids</taxon>
        <taxon>Solanales</taxon>
        <taxon>Solanaceae</taxon>
        <taxon>Solanoideae</taxon>
        <taxon>Capsiceae</taxon>
        <taxon>Capsicum</taxon>
    </lineage>
</organism>
<dbReference type="Proteomes" id="UP000224567">
    <property type="component" value="Unassembled WGS sequence"/>
</dbReference>
<proteinExistence type="predicted"/>
<comment type="caution">
    <text evidence="1">The sequence shown here is derived from an EMBL/GenBank/DDBJ whole genome shotgun (WGS) entry which is preliminary data.</text>
</comment>
<protein>
    <submittedName>
        <fullName evidence="1">DAR GTPase 2, mitochondrial</fullName>
    </submittedName>
</protein>
<name>A0A2G2VIU1_CAPBA</name>
<reference evidence="2" key="2">
    <citation type="journal article" date="2017" name="J. Anim. Genet.">
        <title>Multiple reference genome sequences of hot pepper reveal the massive evolution of plant disease resistance genes by retroduplication.</title>
        <authorList>
            <person name="Kim S."/>
            <person name="Park J."/>
            <person name="Yeom S.-I."/>
            <person name="Kim Y.-M."/>
            <person name="Seo E."/>
            <person name="Kim K.-T."/>
            <person name="Kim M.-S."/>
            <person name="Lee J.M."/>
            <person name="Cheong K."/>
            <person name="Shin H.-S."/>
            <person name="Kim S.-B."/>
            <person name="Han K."/>
            <person name="Lee J."/>
            <person name="Park M."/>
            <person name="Lee H.-A."/>
            <person name="Lee H.-Y."/>
            <person name="Lee Y."/>
            <person name="Oh S."/>
            <person name="Lee J.H."/>
            <person name="Choi E."/>
            <person name="Choi E."/>
            <person name="Lee S.E."/>
            <person name="Jeon J."/>
            <person name="Kim H."/>
            <person name="Choi G."/>
            <person name="Song H."/>
            <person name="Lee J."/>
            <person name="Lee S.-C."/>
            <person name="Kwon J.-K."/>
            <person name="Lee H.-Y."/>
            <person name="Koo N."/>
            <person name="Hong Y."/>
            <person name="Kim R.W."/>
            <person name="Kang W.-H."/>
            <person name="Huh J.H."/>
            <person name="Kang B.-C."/>
            <person name="Yang T.-J."/>
            <person name="Lee Y.-H."/>
            <person name="Bennetzen J.L."/>
            <person name="Choi D."/>
        </authorList>
    </citation>
    <scope>NUCLEOTIDE SEQUENCE [LARGE SCALE GENOMIC DNA]</scope>
    <source>
        <strain evidence="2">cv. PBC81</strain>
    </source>
</reference>